<evidence type="ECO:0000256" key="1">
    <source>
        <dbReference type="SAM" id="Phobius"/>
    </source>
</evidence>
<evidence type="ECO:0000313" key="2">
    <source>
        <dbReference type="EMBL" id="CDW17365.1"/>
    </source>
</evidence>
<keyword evidence="1" id="KW-1133">Transmembrane helix</keyword>
<reference evidence="2" key="1">
    <citation type="submission" date="2014-05" db="EMBL/GenBank/DDBJ databases">
        <authorList>
            <person name="Chronopoulou M."/>
        </authorList>
    </citation>
    <scope>NUCLEOTIDE SEQUENCE</scope>
    <source>
        <tissue evidence="2">Whole organism</tissue>
    </source>
</reference>
<protein>
    <submittedName>
        <fullName evidence="2">Uncharacterized protein</fullName>
    </submittedName>
</protein>
<organism evidence="2">
    <name type="scientific">Lepeophtheirus salmonis</name>
    <name type="common">Salmon louse</name>
    <name type="synonym">Caligus salmonis</name>
    <dbReference type="NCBI Taxonomy" id="72036"/>
    <lineage>
        <taxon>Eukaryota</taxon>
        <taxon>Metazoa</taxon>
        <taxon>Ecdysozoa</taxon>
        <taxon>Arthropoda</taxon>
        <taxon>Crustacea</taxon>
        <taxon>Multicrustacea</taxon>
        <taxon>Hexanauplia</taxon>
        <taxon>Copepoda</taxon>
        <taxon>Siphonostomatoida</taxon>
        <taxon>Caligidae</taxon>
        <taxon>Lepeophtheirus</taxon>
    </lineage>
</organism>
<dbReference type="EMBL" id="HACA01000004">
    <property type="protein sequence ID" value="CDW17365.1"/>
    <property type="molecule type" value="Transcribed_RNA"/>
</dbReference>
<name>A0A0K2SVC0_LEPSM</name>
<keyword evidence="1" id="KW-0812">Transmembrane</keyword>
<keyword evidence="1" id="KW-0472">Membrane</keyword>
<accession>A0A0K2SVC0</accession>
<proteinExistence type="predicted"/>
<feature type="transmembrane region" description="Helical" evidence="1">
    <location>
        <begin position="29"/>
        <end position="46"/>
    </location>
</feature>
<dbReference type="AlphaFoldDB" id="A0A0K2SVC0"/>
<sequence>MVTTTGVVALDGSQLVCLRLVSSLKNLSMIIRFFNITLSINITFFFT</sequence>